<dbReference type="Proteomes" id="UP001595897">
    <property type="component" value="Unassembled WGS sequence"/>
</dbReference>
<evidence type="ECO:0000313" key="2">
    <source>
        <dbReference type="Proteomes" id="UP001595897"/>
    </source>
</evidence>
<comment type="caution">
    <text evidence="1">The sequence shown here is derived from an EMBL/GenBank/DDBJ whole genome shotgun (WGS) entry which is preliminary data.</text>
</comment>
<accession>A0ABV9LXM0</accession>
<dbReference type="SUPFAM" id="SSF69304">
    <property type="entry name" value="Tricorn protease N-terminal domain"/>
    <property type="match status" value="1"/>
</dbReference>
<evidence type="ECO:0000313" key="1">
    <source>
        <dbReference type="EMBL" id="MFC4701307.1"/>
    </source>
</evidence>
<dbReference type="Gene3D" id="2.120.10.30">
    <property type="entry name" value="TolB, C-terminal domain"/>
    <property type="match status" value="1"/>
</dbReference>
<proteinExistence type="predicted"/>
<gene>
    <name evidence="1" type="ORF">ACFO4O_14145</name>
</gene>
<dbReference type="EMBL" id="JBHSGU010000009">
    <property type="protein sequence ID" value="MFC4701307.1"/>
    <property type="molecule type" value="Genomic_DNA"/>
</dbReference>
<dbReference type="RefSeq" id="WP_382409669.1">
    <property type="nucleotide sequence ID" value="NZ_JBHSGU010000009.1"/>
</dbReference>
<organism evidence="1 2">
    <name type="scientific">Glaciecola siphonariae</name>
    <dbReference type="NCBI Taxonomy" id="521012"/>
    <lineage>
        <taxon>Bacteria</taxon>
        <taxon>Pseudomonadati</taxon>
        <taxon>Pseudomonadota</taxon>
        <taxon>Gammaproteobacteria</taxon>
        <taxon>Alteromonadales</taxon>
        <taxon>Alteromonadaceae</taxon>
        <taxon>Glaciecola</taxon>
    </lineage>
</organism>
<reference evidence="2" key="1">
    <citation type="journal article" date="2019" name="Int. J. Syst. Evol. Microbiol.">
        <title>The Global Catalogue of Microorganisms (GCM) 10K type strain sequencing project: providing services to taxonomists for standard genome sequencing and annotation.</title>
        <authorList>
            <consortium name="The Broad Institute Genomics Platform"/>
            <consortium name="The Broad Institute Genome Sequencing Center for Infectious Disease"/>
            <person name="Wu L."/>
            <person name="Ma J."/>
        </authorList>
    </citation>
    <scope>NUCLEOTIDE SEQUENCE [LARGE SCALE GENOMIC DNA]</scope>
    <source>
        <strain evidence="2">KACC 12507</strain>
    </source>
</reference>
<dbReference type="InterPro" id="IPR011042">
    <property type="entry name" value="6-blade_b-propeller_TolB-like"/>
</dbReference>
<name>A0ABV9LXM0_9ALTE</name>
<keyword evidence="2" id="KW-1185">Reference proteome</keyword>
<sequence length="335" mass="37213">MKCKFVLNQSMYNGSQASATHLVPVVVTPNRQLTSLAYIFILLFGMLLPALSHAQQQSDLYLGDVNFWHAKPISNLKKITDTPAYTNQPYFFSSNALYFTEMLTNDGVQQTDIFKLNLPKLDTHNFTQSPESEYSPTPLPKGKGMSVIRVNAQGKQELWRLDASGGAVEHLVPAIEPVGYQVWINEHELLLFVLGEPNTLQRVDTRLGKEKGVVIDTNIGASLYQFNRSVWFLYSHTQDANVLKAYNAKTNKTMVVGNLPDAASYFSVSATGDIITSNGESLFHQKLFQKGGKLQVQSSWRKIDVPEVACKSGVSRTAISHFGDKIVLVCPRVAP</sequence>
<protein>
    <submittedName>
        <fullName evidence="1">Uncharacterized protein</fullName>
    </submittedName>
</protein>